<dbReference type="CDD" id="cd07067">
    <property type="entry name" value="HP_PGM_like"/>
    <property type="match status" value="1"/>
</dbReference>
<keyword evidence="2" id="KW-1185">Reference proteome</keyword>
<reference evidence="2" key="1">
    <citation type="submission" date="2009-09" db="EMBL/GenBank/DDBJ databases">
        <title>The complete genome of Nakamurella multipartita DSM 44233.</title>
        <authorList>
            <consortium name="US DOE Joint Genome Institute (JGI-PGF)"/>
            <person name="Lucas S."/>
            <person name="Copeland A."/>
            <person name="Lapidus A."/>
            <person name="Glavina del Rio T."/>
            <person name="Dalin E."/>
            <person name="Tice H."/>
            <person name="Bruce D."/>
            <person name="Goodwin L."/>
            <person name="Pitluck S."/>
            <person name="Kyrpides N."/>
            <person name="Mavromatis K."/>
            <person name="Ivanova N."/>
            <person name="Ovchinnikova G."/>
            <person name="Sims D."/>
            <person name="Meincke L."/>
            <person name="Brettin T."/>
            <person name="Detter J.C."/>
            <person name="Han C."/>
            <person name="Larimer F."/>
            <person name="Land M."/>
            <person name="Hauser L."/>
            <person name="Markowitz V."/>
            <person name="Cheng J.-F."/>
            <person name="Hugenholtz P."/>
            <person name="Woyke T."/>
            <person name="Wu D."/>
            <person name="Klenk H.-P."/>
            <person name="Eisen J.A."/>
        </authorList>
    </citation>
    <scope>NUCLEOTIDE SEQUENCE [LARGE SCALE GENOMIC DNA]</scope>
    <source>
        <strain evidence="2">ATCC 700099 / DSM 44233 / CIP 104796 / JCM 9543 / NBRC 105858 / Y-104</strain>
    </source>
</reference>
<dbReference type="AlphaFoldDB" id="C8X751"/>
<proteinExistence type="predicted"/>
<sequence>MSPPPPRTLILLRHGKSAYPAGVPDHARPLADRGRRQAALAGEHIRTLLHRGEAAIDLVLCSTAERTRQTLAASGLDAGTTVEYRDEIYGAESDELLDLIATLPETAATVLVVGHFPGLPDLAEDLAGPDSDRPALAALARKFPTSAFAVLTVDGPWSGVPAGGRLIAVTIPRDHPAPQES</sequence>
<accession>C8X751</accession>
<dbReference type="eggNOG" id="COG2062">
    <property type="taxonomic scope" value="Bacteria"/>
</dbReference>
<dbReference type="InterPro" id="IPR013078">
    <property type="entry name" value="His_Pase_superF_clade-1"/>
</dbReference>
<protein>
    <submittedName>
        <fullName evidence="1">Putative phosphohistidine phosphatase, SixA</fullName>
    </submittedName>
</protein>
<dbReference type="SUPFAM" id="SSF53254">
    <property type="entry name" value="Phosphoglycerate mutase-like"/>
    <property type="match status" value="1"/>
</dbReference>
<dbReference type="InterPro" id="IPR029033">
    <property type="entry name" value="His_PPase_superfam"/>
</dbReference>
<reference evidence="1 2" key="2">
    <citation type="journal article" date="2010" name="Stand. Genomic Sci.">
        <title>Complete genome sequence of Nakamurella multipartita type strain (Y-104).</title>
        <authorList>
            <person name="Tice H."/>
            <person name="Mayilraj S."/>
            <person name="Sims D."/>
            <person name="Lapidus A."/>
            <person name="Nolan M."/>
            <person name="Lucas S."/>
            <person name="Glavina Del Rio T."/>
            <person name="Copeland A."/>
            <person name="Cheng J.F."/>
            <person name="Meincke L."/>
            <person name="Bruce D."/>
            <person name="Goodwin L."/>
            <person name="Pitluck S."/>
            <person name="Ivanova N."/>
            <person name="Mavromatis K."/>
            <person name="Ovchinnikova G."/>
            <person name="Pati A."/>
            <person name="Chen A."/>
            <person name="Palaniappan K."/>
            <person name="Land M."/>
            <person name="Hauser L."/>
            <person name="Chang Y.J."/>
            <person name="Jeffries C.D."/>
            <person name="Detter J.C."/>
            <person name="Brettin T."/>
            <person name="Rohde M."/>
            <person name="Goker M."/>
            <person name="Bristow J."/>
            <person name="Eisen J.A."/>
            <person name="Markowitz V."/>
            <person name="Hugenholtz P."/>
            <person name="Kyrpides N.C."/>
            <person name="Klenk H.P."/>
            <person name="Chen F."/>
        </authorList>
    </citation>
    <scope>NUCLEOTIDE SEQUENCE [LARGE SCALE GENOMIC DNA]</scope>
    <source>
        <strain evidence="2">ATCC 700099 / DSM 44233 / CIP 104796 / JCM 9543 / NBRC 105858 / Y-104</strain>
    </source>
</reference>
<dbReference type="PANTHER" id="PTHR47623:SF1">
    <property type="entry name" value="OS09G0287300 PROTEIN"/>
    <property type="match status" value="1"/>
</dbReference>
<dbReference type="KEGG" id="nml:Namu_0501"/>
<dbReference type="Proteomes" id="UP000002218">
    <property type="component" value="Chromosome"/>
</dbReference>
<dbReference type="RefSeq" id="WP_015745838.1">
    <property type="nucleotide sequence ID" value="NC_013235.1"/>
</dbReference>
<dbReference type="STRING" id="479431.Namu_0501"/>
<dbReference type="SMART" id="SM00855">
    <property type="entry name" value="PGAM"/>
    <property type="match status" value="1"/>
</dbReference>
<gene>
    <name evidence="1" type="ordered locus">Namu_0501</name>
</gene>
<dbReference type="EMBL" id="CP001737">
    <property type="protein sequence ID" value="ACV76920.1"/>
    <property type="molecule type" value="Genomic_DNA"/>
</dbReference>
<evidence type="ECO:0000313" key="2">
    <source>
        <dbReference type="Proteomes" id="UP000002218"/>
    </source>
</evidence>
<organism evidence="1 2">
    <name type="scientific">Nakamurella multipartita (strain ATCC 700099 / DSM 44233 / CIP 104796 / JCM 9543 / NBRC 105858 / Y-104)</name>
    <name type="common">Microsphaera multipartita</name>
    <dbReference type="NCBI Taxonomy" id="479431"/>
    <lineage>
        <taxon>Bacteria</taxon>
        <taxon>Bacillati</taxon>
        <taxon>Actinomycetota</taxon>
        <taxon>Actinomycetes</taxon>
        <taxon>Nakamurellales</taxon>
        <taxon>Nakamurellaceae</taxon>
        <taxon>Nakamurella</taxon>
    </lineage>
</organism>
<dbReference type="Gene3D" id="3.40.50.1240">
    <property type="entry name" value="Phosphoglycerate mutase-like"/>
    <property type="match status" value="1"/>
</dbReference>
<dbReference type="Pfam" id="PF00300">
    <property type="entry name" value="His_Phos_1"/>
    <property type="match status" value="1"/>
</dbReference>
<dbReference type="InParanoid" id="C8X751"/>
<dbReference type="PANTHER" id="PTHR47623">
    <property type="entry name" value="OS09G0287300 PROTEIN"/>
    <property type="match status" value="1"/>
</dbReference>
<dbReference type="HOGENOM" id="CLU_084603_2_1_11"/>
<evidence type="ECO:0000313" key="1">
    <source>
        <dbReference type="EMBL" id="ACV76920.1"/>
    </source>
</evidence>
<name>C8X751_NAKMY</name>